<name>A0AAN9QLM8_CANGL</name>
<sequence>MVASRYTEKENSTSILHVLYSSHMFHARIVLKPKDSDDIGPIVANLDPTLSTDVLVEGRPWLKYGPFVIHKSKGAWEWEHLLATQILEILKRWIRFPVFGDGTSVGGDDQWLYSEVAFVYDELADFPSNYVCCPSKSQLDHAVSCTRSLDCTIPCPKINWAIWTTSAAPPRPNWEYATSNFRLGPIKSNGNFQ</sequence>
<gene>
    <name evidence="1" type="ORF">VNO77_19660</name>
</gene>
<organism evidence="1 2">
    <name type="scientific">Canavalia gladiata</name>
    <name type="common">Sword bean</name>
    <name type="synonym">Dolichos gladiatus</name>
    <dbReference type="NCBI Taxonomy" id="3824"/>
    <lineage>
        <taxon>Eukaryota</taxon>
        <taxon>Viridiplantae</taxon>
        <taxon>Streptophyta</taxon>
        <taxon>Embryophyta</taxon>
        <taxon>Tracheophyta</taxon>
        <taxon>Spermatophyta</taxon>
        <taxon>Magnoliopsida</taxon>
        <taxon>eudicotyledons</taxon>
        <taxon>Gunneridae</taxon>
        <taxon>Pentapetalae</taxon>
        <taxon>rosids</taxon>
        <taxon>fabids</taxon>
        <taxon>Fabales</taxon>
        <taxon>Fabaceae</taxon>
        <taxon>Papilionoideae</taxon>
        <taxon>50 kb inversion clade</taxon>
        <taxon>NPAAA clade</taxon>
        <taxon>indigoferoid/millettioid clade</taxon>
        <taxon>Phaseoleae</taxon>
        <taxon>Canavalia</taxon>
    </lineage>
</organism>
<accession>A0AAN9QLM8</accession>
<evidence type="ECO:0000313" key="2">
    <source>
        <dbReference type="Proteomes" id="UP001367508"/>
    </source>
</evidence>
<reference evidence="1 2" key="1">
    <citation type="submission" date="2024-01" db="EMBL/GenBank/DDBJ databases">
        <title>The genomes of 5 underutilized Papilionoideae crops provide insights into root nodulation and disease resistanc.</title>
        <authorList>
            <person name="Jiang F."/>
        </authorList>
    </citation>
    <scope>NUCLEOTIDE SEQUENCE [LARGE SCALE GENOMIC DNA]</scope>
    <source>
        <strain evidence="1">LVBAO_FW01</strain>
        <tissue evidence="1">Leaves</tissue>
    </source>
</reference>
<dbReference type="EMBL" id="JAYMYQ010000004">
    <property type="protein sequence ID" value="KAK7339021.1"/>
    <property type="molecule type" value="Genomic_DNA"/>
</dbReference>
<proteinExistence type="predicted"/>
<keyword evidence="2" id="KW-1185">Reference proteome</keyword>
<dbReference type="AlphaFoldDB" id="A0AAN9QLM8"/>
<comment type="caution">
    <text evidence="1">The sequence shown here is derived from an EMBL/GenBank/DDBJ whole genome shotgun (WGS) entry which is preliminary data.</text>
</comment>
<evidence type="ECO:0000313" key="1">
    <source>
        <dbReference type="EMBL" id="KAK7339021.1"/>
    </source>
</evidence>
<dbReference type="Proteomes" id="UP001367508">
    <property type="component" value="Unassembled WGS sequence"/>
</dbReference>
<protein>
    <submittedName>
        <fullName evidence="1">Uncharacterized protein</fullName>
    </submittedName>
</protein>